<gene>
    <name evidence="2" type="ordered locus">BA_2362</name>
    <name evidence="3" type="ORF">ABW01_21405</name>
</gene>
<reference evidence="2" key="2">
    <citation type="submission" date="2009-10" db="EMBL/GenBank/DDBJ databases">
        <authorList>
            <person name="Joardar V."/>
            <person name="Shrivastava S."/>
            <person name="Brinkac L.M."/>
            <person name="Harkins D.M."/>
            <person name="Durkin A.S."/>
            <person name="Sutton G."/>
        </authorList>
    </citation>
    <scope>NUCLEOTIDE SEQUENCE</scope>
    <source>
        <strain evidence="2">Ames</strain>
    </source>
</reference>
<evidence type="ECO:0000313" key="3">
    <source>
        <dbReference type="EMBL" id="KLV16165.1"/>
    </source>
</evidence>
<evidence type="ECO:0000313" key="2">
    <source>
        <dbReference type="EMBL" id="AAP26230.1"/>
    </source>
</evidence>
<keyword evidence="1" id="KW-0812">Transmembrane</keyword>
<name>A0A0F7RHI8_BACAN</name>
<evidence type="ECO:0000256" key="1">
    <source>
        <dbReference type="SAM" id="Phobius"/>
    </source>
</evidence>
<feature type="transmembrane region" description="Helical" evidence="1">
    <location>
        <begin position="17"/>
        <end position="38"/>
    </location>
</feature>
<reference evidence="2 4" key="1">
    <citation type="journal article" date="2003" name="Nature">
        <title>The genome sequence of Bacillus anthracis Ames and comparison to closely related bacteria.</title>
        <authorList>
            <person name="Read T.D."/>
            <person name="Peterson S.N."/>
            <person name="Tourasse N."/>
            <person name="Baillie L.W."/>
            <person name="Paulsen I.T."/>
            <person name="Nelson K.E."/>
            <person name="Tettelin H."/>
            <person name="Fouts D.E."/>
            <person name="Eisen J.A."/>
            <person name="Gill S.R."/>
            <person name="Holtzapple E.K."/>
            <person name="Okstad O.A."/>
            <person name="Helgason E."/>
            <person name="Rilstone J."/>
            <person name="Wu M."/>
            <person name="Kolonay J.F."/>
            <person name="Beanan M.J."/>
            <person name="Dodson R.J."/>
            <person name="Brinkac L.M."/>
            <person name="Gwinn M."/>
            <person name="DeBoy R.T."/>
            <person name="Madpu R."/>
            <person name="Daugherty S.C."/>
            <person name="Durkin A.S."/>
            <person name="Haft D.H."/>
            <person name="Nelson W.C."/>
            <person name="Peterson J.D."/>
            <person name="Pop M."/>
            <person name="Khouri H.M."/>
            <person name="Radune D."/>
            <person name="Benton J.L."/>
            <person name="Mahamoud Y."/>
            <person name="Jiang L."/>
            <person name="Hance I.R."/>
            <person name="Weidman J.F."/>
            <person name="Berry K.J."/>
            <person name="Plaut R.D."/>
            <person name="Wolf A.M."/>
            <person name="Watkins K.L."/>
            <person name="Nierman W.C."/>
            <person name="Hazen A."/>
            <person name="Cline R."/>
            <person name="Redmond C."/>
            <person name="Thwaite J.E."/>
            <person name="White O."/>
            <person name="Salzberg S.L."/>
            <person name="Thomason B."/>
            <person name="Friedlander A.M."/>
            <person name="Koehler T.M."/>
            <person name="Hanna P.C."/>
            <person name="Kolsto A.B."/>
            <person name="Fraser C.M."/>
        </authorList>
    </citation>
    <scope>NUCLEOTIDE SEQUENCE [LARGE SCALE GENOMIC DNA]</scope>
    <source>
        <strain evidence="2">Ames</strain>
        <strain evidence="4">Ames / isolate Porton</strain>
    </source>
</reference>
<accession>A0A0F7RHI8</accession>
<organism evidence="3 5">
    <name type="scientific">Bacillus anthracis</name>
    <name type="common">anthrax bacterium</name>
    <dbReference type="NCBI Taxonomy" id="1392"/>
    <lineage>
        <taxon>Bacteria</taxon>
        <taxon>Bacillati</taxon>
        <taxon>Bacillota</taxon>
        <taxon>Bacilli</taxon>
        <taxon>Bacillales</taxon>
        <taxon>Bacillaceae</taxon>
        <taxon>Bacillus</taxon>
        <taxon>Bacillus cereus group</taxon>
    </lineage>
</organism>
<dbReference type="KEGG" id="banh:HYU01_11760"/>
<reference evidence="3 5" key="3">
    <citation type="submission" date="2015-05" db="EMBL/GenBank/DDBJ databases">
        <title>Whole genome sequence and identification of bacterial endophytes from Costus igneus.</title>
        <authorList>
            <person name="Lee Y.P."/>
            <person name="Gan H.M."/>
            <person name="Eng W."/>
            <person name="Wheatley M.S."/>
            <person name="Caraballo A."/>
            <person name="Polter S."/>
            <person name="Savka M.A."/>
            <person name="Hudson A.O."/>
        </authorList>
    </citation>
    <scope>NUCLEOTIDE SEQUENCE [LARGE SCALE GENOMIC DNA]</scope>
    <source>
        <strain evidence="3 5">RIT375</strain>
    </source>
</reference>
<keyword evidence="1" id="KW-0472">Membrane</keyword>
<proteinExistence type="predicted"/>
<protein>
    <submittedName>
        <fullName evidence="3">Membrane protein</fullName>
    </submittedName>
</protein>
<evidence type="ECO:0000313" key="5">
    <source>
        <dbReference type="Proteomes" id="UP000035904"/>
    </source>
</evidence>
<dbReference type="OMA" id="AFKTYNR"/>
<dbReference type="Proteomes" id="UP000000427">
    <property type="component" value="Chromosome"/>
</dbReference>
<dbReference type="Proteomes" id="UP000035904">
    <property type="component" value="Unassembled WGS sequence"/>
</dbReference>
<dbReference type="RefSeq" id="WP_000938748.1">
    <property type="nucleotide sequence ID" value="NZ_AP014833.1"/>
</dbReference>
<sequence>MLQEEVEEACKTYVSRIILISGSALFLVSGVILAISAFNAVDCLENTLPSTDNS</sequence>
<dbReference type="KEGG" id="ban:BA_2362"/>
<dbReference type="EMBL" id="AE016879">
    <property type="protein sequence ID" value="AAP26230.1"/>
    <property type="molecule type" value="Genomic_DNA"/>
</dbReference>
<keyword evidence="1" id="KW-1133">Transmembrane helix</keyword>
<dbReference type="AlphaFoldDB" id="A0A0F7RHI8"/>
<evidence type="ECO:0000313" key="4">
    <source>
        <dbReference type="Proteomes" id="UP000000427"/>
    </source>
</evidence>
<dbReference type="EMBL" id="LDPG01000018">
    <property type="protein sequence ID" value="KLV16165.1"/>
    <property type="molecule type" value="Genomic_DNA"/>
</dbReference>